<dbReference type="RefSeq" id="WP_260795284.1">
    <property type="nucleotide sequence ID" value="NZ_CP093313.1"/>
</dbReference>
<feature type="compositionally biased region" description="Polar residues" evidence="4">
    <location>
        <begin position="1114"/>
        <end position="1133"/>
    </location>
</feature>
<keyword evidence="8" id="KW-0645">Protease</keyword>
<dbReference type="SUPFAM" id="SSF56935">
    <property type="entry name" value="Porins"/>
    <property type="match status" value="1"/>
</dbReference>
<comment type="subcellular location">
    <subcellularLocation>
        <location evidence="1">Cell outer membrane</location>
    </subcellularLocation>
</comment>
<keyword evidence="8" id="KW-0378">Hydrolase</keyword>
<feature type="region of interest" description="Disordered" evidence="4">
    <location>
        <begin position="1113"/>
        <end position="1133"/>
    </location>
</feature>
<dbReference type="InterPro" id="IPR013784">
    <property type="entry name" value="Carb-bd-like_fold"/>
</dbReference>
<dbReference type="Gene3D" id="2.40.170.20">
    <property type="entry name" value="TonB-dependent receptor, beta-barrel domain"/>
    <property type="match status" value="1"/>
</dbReference>
<dbReference type="GO" id="GO:0030246">
    <property type="term" value="F:carbohydrate binding"/>
    <property type="evidence" value="ECO:0007669"/>
    <property type="project" value="InterPro"/>
</dbReference>
<feature type="chain" id="PRO_5039950545" evidence="5">
    <location>
        <begin position="25"/>
        <end position="1151"/>
    </location>
</feature>
<dbReference type="EMBL" id="CP093313">
    <property type="protein sequence ID" value="UWZ85694.1"/>
    <property type="molecule type" value="Genomic_DNA"/>
</dbReference>
<name>A0A9J7BXH7_9BACT</name>
<dbReference type="InterPro" id="IPR037066">
    <property type="entry name" value="Plug_dom_sf"/>
</dbReference>
<feature type="domain" description="TonB-dependent transporter Oar-like beta-barrel" evidence="7">
    <location>
        <begin position="244"/>
        <end position="1144"/>
    </location>
</feature>
<keyword evidence="5" id="KW-0732">Signal</keyword>
<organism evidence="8 9">
    <name type="scientific">Occallatibacter riparius</name>
    <dbReference type="NCBI Taxonomy" id="1002689"/>
    <lineage>
        <taxon>Bacteria</taxon>
        <taxon>Pseudomonadati</taxon>
        <taxon>Acidobacteriota</taxon>
        <taxon>Terriglobia</taxon>
        <taxon>Terriglobales</taxon>
        <taxon>Acidobacteriaceae</taxon>
        <taxon>Occallatibacter</taxon>
    </lineage>
</organism>
<keyword evidence="2" id="KW-0472">Membrane</keyword>
<evidence type="ECO:0000256" key="5">
    <source>
        <dbReference type="SAM" id="SignalP"/>
    </source>
</evidence>
<dbReference type="InterPro" id="IPR012910">
    <property type="entry name" value="Plug_dom"/>
</dbReference>
<sequence>MPHRGILLLALLLTVFASLIPLHAQSDNAAISGTVTDASGAVVPHATITVTNEATNQTRTTISGDSGAYTVTNLPPGSYTVSVEAKDFKSFHQTHNRLQPSIGLQVDCVLQVGSSETTVNVIADANVIQTQTAAVGQLVTEEQVKNIQLNGRNPMYLAQLEPGVRRGSSISNFNFGLDNGININGSNNRENGMTFDGAPMVRSRGNGTSIGVADTDSTSEMQVLTAAFPAEYGRASGGIIRIVPKSGTSDFHGAVFEYLRNSFFNANTWSRKSTTDPNIFGHPPAFRFNQFGWNLNGPVWIPGVHFNSDKRKLFFLAGQEWIRYRHVDTVQRKVPTGLMRQGNFSELLDPGNIHNYYGKSVQIVNPYTGVKYDGNIIPPDQLSANGLALLNAYPMPNAANPTYDWVDAATYPEDQRKDTLVLDYAPKDNHHIRFSLLNYNYDSVSPHYGNFNRTPQVWHRPNQVGVLHYTWTISPTMVNEAYVSGSADHVRIGIDTSSGLYDRTKYGINYPFLFAQSDKEIQNKIPTIQIANFDTLDGGPYPSHSGGVIWDFADSLTKIIGRHTLKAGVLYERESQNDFDQINVSSTTPGATNNQNGFFTFTDTRGSTAAQPRPTSTAAVANTALGLFDTYGEIGIRSYTVFLSNMYEYFIQDTWHARPNLVIEYGIRHSIMQPYYAKWGNLSVFSPSTYDPKTAPTVDPVTGFVSGTNLYDGIVIPGDKFPSEAKGHVPDNILNGQYDSLFHGFDKGYNPTVWTNIQPRVGVAWSVSPKTVVRVGGGRYFDRLGVSDNVHLGGNPPFQPSATVSYGAVDTPGGNGSNNYPINMTSYAYHFPSPEAYSWTAAVEHEFDRVGVFTLGYVGRRGLHQQHLENINQLLPGTLTANKVNKPDTLRPYQGFSVIQQETNMGRSIYHGLQANLTHRVNRGLTFGVAYTWSKSLDSASDAGTNIPNHYDPMEFWGPSDYDTRHMLVINYVWDIRFADDSSNWLMRNVFGRWQMSGTTQFQSGNPLNVSTGDDFAGVGPGSGNQLWPHNGPVRLLKGSSPNNTTADKWFDSSVFQQPSPGTFAPRQSRNQVYGPGFQSWNVAMQKAFRIIPSRETNRLLFKAEAFNFINHPNLDNPNTNPKSSTFGKVTGKGQTYASDRQMQFSLRYEF</sequence>
<gene>
    <name evidence="8" type="ORF">MOP44_07045</name>
</gene>
<dbReference type="Pfam" id="PF25183">
    <property type="entry name" value="OMP_b-brl_4"/>
    <property type="match status" value="1"/>
</dbReference>
<keyword evidence="8" id="KW-0121">Carboxypeptidase</keyword>
<dbReference type="GO" id="GO:0009279">
    <property type="term" value="C:cell outer membrane"/>
    <property type="evidence" value="ECO:0007669"/>
    <property type="project" value="UniProtKB-SubCell"/>
</dbReference>
<evidence type="ECO:0000256" key="4">
    <source>
        <dbReference type="SAM" id="MobiDB-lite"/>
    </source>
</evidence>
<dbReference type="Gene3D" id="2.60.40.1120">
    <property type="entry name" value="Carboxypeptidase-like, regulatory domain"/>
    <property type="match status" value="1"/>
</dbReference>
<keyword evidence="3" id="KW-0998">Cell outer membrane</keyword>
<dbReference type="Pfam" id="PF07715">
    <property type="entry name" value="Plug"/>
    <property type="match status" value="1"/>
</dbReference>
<keyword evidence="9" id="KW-1185">Reference proteome</keyword>
<dbReference type="Pfam" id="PF13620">
    <property type="entry name" value="CarboxypepD_reg"/>
    <property type="match status" value="1"/>
</dbReference>
<feature type="domain" description="TonB-dependent receptor plug" evidence="6">
    <location>
        <begin position="137"/>
        <end position="238"/>
    </location>
</feature>
<dbReference type="Gene3D" id="2.170.130.10">
    <property type="entry name" value="TonB-dependent receptor, plug domain"/>
    <property type="match status" value="1"/>
</dbReference>
<evidence type="ECO:0000313" key="8">
    <source>
        <dbReference type="EMBL" id="UWZ85694.1"/>
    </source>
</evidence>
<evidence type="ECO:0000256" key="3">
    <source>
        <dbReference type="ARBA" id="ARBA00023237"/>
    </source>
</evidence>
<evidence type="ECO:0000259" key="7">
    <source>
        <dbReference type="Pfam" id="PF25183"/>
    </source>
</evidence>
<proteinExistence type="predicted"/>
<reference evidence="8" key="1">
    <citation type="submission" date="2021-04" db="EMBL/GenBank/DDBJ databases">
        <title>Phylogenetic analysis of Acidobacteriaceae.</title>
        <authorList>
            <person name="Qiu L."/>
            <person name="Zhang Q."/>
        </authorList>
    </citation>
    <scope>NUCLEOTIDE SEQUENCE</scope>
    <source>
        <strain evidence="8">DSM 25168</strain>
    </source>
</reference>
<dbReference type="AlphaFoldDB" id="A0A9J7BXH7"/>
<accession>A0A9J7BXH7</accession>
<dbReference type="InterPro" id="IPR036942">
    <property type="entry name" value="Beta-barrel_TonB_sf"/>
</dbReference>
<dbReference type="KEGG" id="orp:MOP44_07045"/>
<evidence type="ECO:0000259" key="6">
    <source>
        <dbReference type="Pfam" id="PF07715"/>
    </source>
</evidence>
<evidence type="ECO:0000256" key="1">
    <source>
        <dbReference type="ARBA" id="ARBA00004442"/>
    </source>
</evidence>
<dbReference type="InterPro" id="IPR057601">
    <property type="entry name" value="Oar-like_b-barrel"/>
</dbReference>
<dbReference type="GO" id="GO:0004180">
    <property type="term" value="F:carboxypeptidase activity"/>
    <property type="evidence" value="ECO:0007669"/>
    <property type="project" value="UniProtKB-KW"/>
</dbReference>
<protein>
    <submittedName>
        <fullName evidence="8">Plug and carboxypeptidase regulatory-like domain-containing protein</fullName>
    </submittedName>
</protein>
<evidence type="ECO:0000313" key="9">
    <source>
        <dbReference type="Proteomes" id="UP001059380"/>
    </source>
</evidence>
<feature type="signal peptide" evidence="5">
    <location>
        <begin position="1"/>
        <end position="24"/>
    </location>
</feature>
<dbReference type="Proteomes" id="UP001059380">
    <property type="component" value="Chromosome"/>
</dbReference>
<evidence type="ECO:0000256" key="2">
    <source>
        <dbReference type="ARBA" id="ARBA00023136"/>
    </source>
</evidence>
<dbReference type="SUPFAM" id="SSF49452">
    <property type="entry name" value="Starch-binding domain-like"/>
    <property type="match status" value="1"/>
</dbReference>